<keyword evidence="5" id="KW-0687">Ribonucleoprotein</keyword>
<evidence type="ECO:0000313" key="8">
    <source>
        <dbReference type="EMBL" id="KFD47767.1"/>
    </source>
</evidence>
<dbReference type="GO" id="GO:0003735">
    <property type="term" value="F:structural constituent of ribosome"/>
    <property type="evidence" value="ECO:0007669"/>
    <property type="project" value="InterPro"/>
</dbReference>
<dbReference type="InterPro" id="IPR059242">
    <property type="entry name" value="mS23_dom"/>
</dbReference>
<evidence type="ECO:0000259" key="7">
    <source>
        <dbReference type="Pfam" id="PF10484"/>
    </source>
</evidence>
<dbReference type="Proteomes" id="UP000030758">
    <property type="component" value="Unassembled WGS sequence"/>
</dbReference>
<accession>A0A085LS21</accession>
<sequence length="140" mass="16100">MCESRVEKVGSIFSRLNGLIKSGAMKHADRPIWYDVYAAFPPKYEPRYDRPAALAPNFREIFYPEDFVRGRFFKEFGNIGRINLLTDQGSSVSEKFVAKFFELCSGRDKIQNYEQVFADTVDALSSEGVVLKRVKDQKNQ</sequence>
<dbReference type="EMBL" id="KL363315">
    <property type="protein sequence ID" value="KFD47767.1"/>
    <property type="molecule type" value="Genomic_DNA"/>
</dbReference>
<evidence type="ECO:0000256" key="6">
    <source>
        <dbReference type="ARBA" id="ARBA00035137"/>
    </source>
</evidence>
<evidence type="ECO:0000256" key="2">
    <source>
        <dbReference type="ARBA" id="ARBA00009864"/>
    </source>
</evidence>
<keyword evidence="10" id="KW-1185">Reference proteome</keyword>
<name>A0A085LS21_9BILA</name>
<dbReference type="OrthoDB" id="10012356at2759"/>
<dbReference type="EMBL" id="KL367514">
    <property type="protein sequence ID" value="KFD67486.1"/>
    <property type="molecule type" value="Genomic_DNA"/>
</dbReference>
<dbReference type="GO" id="GO:0005739">
    <property type="term" value="C:mitochondrion"/>
    <property type="evidence" value="ECO:0007669"/>
    <property type="project" value="InterPro"/>
</dbReference>
<organism evidence="8 10">
    <name type="scientific">Trichuris suis</name>
    <name type="common">pig whipworm</name>
    <dbReference type="NCBI Taxonomy" id="68888"/>
    <lineage>
        <taxon>Eukaryota</taxon>
        <taxon>Metazoa</taxon>
        <taxon>Ecdysozoa</taxon>
        <taxon>Nematoda</taxon>
        <taxon>Enoplea</taxon>
        <taxon>Dorylaimia</taxon>
        <taxon>Trichinellida</taxon>
        <taxon>Trichuridae</taxon>
        <taxon>Trichuris</taxon>
    </lineage>
</organism>
<dbReference type="Proteomes" id="UP000030764">
    <property type="component" value="Unassembled WGS sequence"/>
</dbReference>
<keyword evidence="3" id="KW-0689">Ribosomal protein</keyword>
<dbReference type="AlphaFoldDB" id="A0A085LS21"/>
<evidence type="ECO:0000313" key="10">
    <source>
        <dbReference type="Proteomes" id="UP000030764"/>
    </source>
</evidence>
<proteinExistence type="inferred from homology"/>
<dbReference type="GO" id="GO:0005840">
    <property type="term" value="C:ribosome"/>
    <property type="evidence" value="ECO:0007669"/>
    <property type="project" value="InterPro"/>
</dbReference>
<evidence type="ECO:0000256" key="1">
    <source>
        <dbReference type="ARBA" id="ARBA00004173"/>
    </source>
</evidence>
<dbReference type="GO" id="GO:0006412">
    <property type="term" value="P:translation"/>
    <property type="evidence" value="ECO:0007669"/>
    <property type="project" value="InterPro"/>
</dbReference>
<evidence type="ECO:0000256" key="4">
    <source>
        <dbReference type="ARBA" id="ARBA00023128"/>
    </source>
</evidence>
<evidence type="ECO:0000256" key="5">
    <source>
        <dbReference type="ARBA" id="ARBA00023274"/>
    </source>
</evidence>
<dbReference type="Pfam" id="PF10484">
    <property type="entry name" value="MRP-S23"/>
    <property type="match status" value="1"/>
</dbReference>
<comment type="subcellular location">
    <subcellularLocation>
        <location evidence="1">Mitochondrion</location>
    </subcellularLocation>
</comment>
<protein>
    <recommendedName>
        <fullName evidence="6">Small ribosomal subunit protein mS23</fullName>
    </recommendedName>
</protein>
<dbReference type="CDD" id="cd23701">
    <property type="entry name" value="At1g26750"/>
    <property type="match status" value="1"/>
</dbReference>
<dbReference type="InterPro" id="IPR019520">
    <property type="entry name" value="Ribosomal_mS23_met"/>
</dbReference>
<evidence type="ECO:0000256" key="3">
    <source>
        <dbReference type="ARBA" id="ARBA00022980"/>
    </source>
</evidence>
<dbReference type="PANTHER" id="PTHR15925:SF2">
    <property type="entry name" value="SMALL RIBOSOMAL SUBUNIT PROTEIN MS23"/>
    <property type="match status" value="1"/>
</dbReference>
<dbReference type="InterPro" id="IPR023611">
    <property type="entry name" value="mS23_dom_met"/>
</dbReference>
<evidence type="ECO:0000313" key="9">
    <source>
        <dbReference type="EMBL" id="KFD67486.1"/>
    </source>
</evidence>
<reference evidence="8 10" key="1">
    <citation type="journal article" date="2014" name="Nat. Genet.">
        <title>Genome and transcriptome of the porcine whipworm Trichuris suis.</title>
        <authorList>
            <person name="Jex A.R."/>
            <person name="Nejsum P."/>
            <person name="Schwarz E.M."/>
            <person name="Hu L."/>
            <person name="Young N.D."/>
            <person name="Hall R.S."/>
            <person name="Korhonen P.K."/>
            <person name="Liao S."/>
            <person name="Thamsborg S."/>
            <person name="Xia J."/>
            <person name="Xu P."/>
            <person name="Wang S."/>
            <person name="Scheerlinck J.P."/>
            <person name="Hofmann A."/>
            <person name="Sternberg P.W."/>
            <person name="Wang J."/>
            <person name="Gasser R.B."/>
        </authorList>
    </citation>
    <scope>NUCLEOTIDE SEQUENCE [LARGE SCALE GENOMIC DNA]</scope>
    <source>
        <strain evidence="9">DCEP-RM93F</strain>
        <strain evidence="8">DCEP-RM93M</strain>
    </source>
</reference>
<dbReference type="PANTHER" id="PTHR15925">
    <property type="entry name" value="MITOCHONDRIAL RIBOSOMAL PROTEIN S23"/>
    <property type="match status" value="1"/>
</dbReference>
<gene>
    <name evidence="8" type="ORF">M513_11379</name>
    <name evidence="9" type="ORF">M514_11379</name>
</gene>
<keyword evidence="4" id="KW-0496">Mitochondrion</keyword>
<feature type="domain" description="Small ribosomal subunit protein mS23 conserved" evidence="7">
    <location>
        <begin position="3"/>
        <end position="128"/>
    </location>
</feature>
<comment type="similarity">
    <text evidence="2">Belongs to the mitochondrion-specific ribosomal protein mS23 family.</text>
</comment>